<dbReference type="STRING" id="94624.Bpet1785"/>
<dbReference type="PANTHER" id="PTHR46696:SF1">
    <property type="entry name" value="CYTOCHROME P450 YJIB-RELATED"/>
    <property type="match status" value="1"/>
</dbReference>
<dbReference type="eggNOG" id="COG2124">
    <property type="taxonomic scope" value="Bacteria"/>
</dbReference>
<keyword evidence="4" id="KW-1185">Reference proteome</keyword>
<dbReference type="KEGG" id="bpt:Bpet1785"/>
<dbReference type="AlphaFoldDB" id="A9IIM2"/>
<dbReference type="GO" id="GO:0005506">
    <property type="term" value="F:iron ion binding"/>
    <property type="evidence" value="ECO:0007669"/>
    <property type="project" value="InterPro"/>
</dbReference>
<evidence type="ECO:0000313" key="4">
    <source>
        <dbReference type="Proteomes" id="UP000001225"/>
    </source>
</evidence>
<name>A9IIM2_BORPD</name>
<dbReference type="InterPro" id="IPR017972">
    <property type="entry name" value="Cyt_P450_CS"/>
</dbReference>
<dbReference type="Gene3D" id="1.10.630.10">
    <property type="entry name" value="Cytochrome P450"/>
    <property type="match status" value="1"/>
</dbReference>
<dbReference type="EC" id="1.14.-.-" evidence="3"/>
<reference evidence="3 4" key="1">
    <citation type="journal article" date="2008" name="BMC Genomics">
        <title>The missing link: Bordetella petrii is endowed with both the metabolic versatility of environmental bacteria and virulence traits of pathogenic Bordetellae.</title>
        <authorList>
            <person name="Gross R."/>
            <person name="Guzman C.A."/>
            <person name="Sebaihia M."/>
            <person name="Martins Dos Santos V.A."/>
            <person name="Pieper D.H."/>
            <person name="Koebnik R."/>
            <person name="Lechner M."/>
            <person name="Bartels D."/>
            <person name="Buhrmester J."/>
            <person name="Choudhuri J.V."/>
            <person name="Ebensen T."/>
            <person name="Gaigalat L."/>
            <person name="Herrmann S."/>
            <person name="Khachane A.N."/>
            <person name="Larisch C."/>
            <person name="Link S."/>
            <person name="Linke B."/>
            <person name="Meyer F."/>
            <person name="Mormann S."/>
            <person name="Nakunst D."/>
            <person name="Rueckert C."/>
            <person name="Schneiker-Bekel S."/>
            <person name="Schulze K."/>
            <person name="Vorhoelter F.J."/>
            <person name="Yevsa T."/>
            <person name="Engle J.T."/>
            <person name="Goldman W.E."/>
            <person name="Puehler A."/>
            <person name="Goebel U.B."/>
            <person name="Goesmann A."/>
            <person name="Bloecker H."/>
            <person name="Kaiser O."/>
            <person name="Martinez-Arias R."/>
        </authorList>
    </citation>
    <scope>NUCLEOTIDE SEQUENCE [LARGE SCALE GENOMIC DNA]</scope>
    <source>
        <strain evidence="4">ATCC BAA-461 / DSM 12804 / CCUG 43448 / CIP 107267 / Se-1111R</strain>
    </source>
</reference>
<feature type="region of interest" description="Disordered" evidence="2">
    <location>
        <begin position="18"/>
        <end position="44"/>
    </location>
</feature>
<sequence>MARRARRLRGAAGLTPAIFRPASKRHGRPAPHTGAMHPADPIQAVTHPDPYPYYRTLARERPLYYDPALGLWVASSPPLIHAVLAHRAARVRPAAEPVPRALGDDAAGLLFSRFVRMRDDAAHAGLKPLLVDCLQALPCGGAPCWPAAPHTLPGLDEFLFAAPVYAMASRLGLAQPAIAACARDVRLFRAALGPAATADQLAAGHAAAARLQTAMMEHLHAQADDAPLALLRSRAAQAEFEPAEVAANLAGLLFQSCEAGAGLVGNTLAALGRDPGLCAAARRDAALCLHAAAHTARHDPPVHNTRRYLDASMSLDGQVLPAGATVLLVLAAAGAAAPGDAPWTFGAGRHACPGRTPALQAAGQAVAFLLDAGLEPAALTQKLGYWPLPNARVPRFARHGVQAK</sequence>
<dbReference type="GO" id="GO:0016705">
    <property type="term" value="F:oxidoreductase activity, acting on paired donors, with incorporation or reduction of molecular oxygen"/>
    <property type="evidence" value="ECO:0007669"/>
    <property type="project" value="InterPro"/>
</dbReference>
<protein>
    <submittedName>
        <fullName evidence="3">Cytochrome p450 oxidoreductase</fullName>
        <ecNumber evidence="3">1.14.-.-</ecNumber>
    </submittedName>
</protein>
<organism evidence="3 4">
    <name type="scientific">Bordetella petrii (strain ATCC BAA-461 / DSM 12804 / CCUG 43448 / CIP 107267 / Se-1111R)</name>
    <dbReference type="NCBI Taxonomy" id="340100"/>
    <lineage>
        <taxon>Bacteria</taxon>
        <taxon>Pseudomonadati</taxon>
        <taxon>Pseudomonadota</taxon>
        <taxon>Betaproteobacteria</taxon>
        <taxon>Burkholderiales</taxon>
        <taxon>Alcaligenaceae</taxon>
        <taxon>Bordetella</taxon>
    </lineage>
</organism>
<accession>A9IIM2</accession>
<dbReference type="EMBL" id="AM902716">
    <property type="protein sequence ID" value="CAP42124.1"/>
    <property type="molecule type" value="Genomic_DNA"/>
</dbReference>
<dbReference type="InterPro" id="IPR036396">
    <property type="entry name" value="Cyt_P450_sf"/>
</dbReference>
<comment type="similarity">
    <text evidence="1">Belongs to the cytochrome P450 family.</text>
</comment>
<gene>
    <name evidence="3" type="ordered locus">Bpet1785</name>
</gene>
<evidence type="ECO:0000256" key="2">
    <source>
        <dbReference type="SAM" id="MobiDB-lite"/>
    </source>
</evidence>
<dbReference type="GO" id="GO:0004497">
    <property type="term" value="F:monooxygenase activity"/>
    <property type="evidence" value="ECO:0007669"/>
    <property type="project" value="InterPro"/>
</dbReference>
<dbReference type="PROSITE" id="PS00086">
    <property type="entry name" value="CYTOCHROME_P450"/>
    <property type="match status" value="1"/>
</dbReference>
<evidence type="ECO:0000256" key="1">
    <source>
        <dbReference type="ARBA" id="ARBA00010617"/>
    </source>
</evidence>
<dbReference type="PANTHER" id="PTHR46696">
    <property type="entry name" value="P450, PUTATIVE (EUROFUNG)-RELATED"/>
    <property type="match status" value="1"/>
</dbReference>
<dbReference type="Proteomes" id="UP000001225">
    <property type="component" value="Chromosome"/>
</dbReference>
<dbReference type="SUPFAM" id="SSF48264">
    <property type="entry name" value="Cytochrome P450"/>
    <property type="match status" value="1"/>
</dbReference>
<dbReference type="CDD" id="cd11036">
    <property type="entry name" value="AknT-like"/>
    <property type="match status" value="1"/>
</dbReference>
<evidence type="ECO:0000313" key="3">
    <source>
        <dbReference type="EMBL" id="CAP42124.1"/>
    </source>
</evidence>
<proteinExistence type="inferred from homology"/>
<dbReference type="GO" id="GO:0020037">
    <property type="term" value="F:heme binding"/>
    <property type="evidence" value="ECO:0007669"/>
    <property type="project" value="InterPro"/>
</dbReference>
<keyword evidence="3" id="KW-0560">Oxidoreductase</keyword>